<dbReference type="PROSITE" id="PS00194">
    <property type="entry name" value="THIOREDOXIN_1"/>
    <property type="match status" value="1"/>
</dbReference>
<dbReference type="InterPro" id="IPR017937">
    <property type="entry name" value="Thioredoxin_CS"/>
</dbReference>
<sequence length="269" mass="29961">MKTAMKPWITLLALCSLEVGSSFSFAPAIFHRQQQHSSVGESRLFQSSIAIPEEKYSQGRSGAGVSKSRSRVRVVDPNSNIYAPKSSNATITPHEDTTKDVVVDAEEQIGILRSKTLKELKLACSRRNIMYGKFSEAEEYVQAILEDMEKTLAFSVTGLIQPGSVTELTGEQLDQEMTRQESLILVDVYATWCGPCRVILPQLQVAAQKLVQEEVRVAKIDADKHSDWVGRYQVQGLPTMLLIKEGSVVDRLEGAFMTNEIIDFVRQHA</sequence>
<proteinExistence type="predicted"/>
<organism evidence="6 7">
    <name type="scientific">Pseudo-nitzschia multistriata</name>
    <dbReference type="NCBI Taxonomy" id="183589"/>
    <lineage>
        <taxon>Eukaryota</taxon>
        <taxon>Sar</taxon>
        <taxon>Stramenopiles</taxon>
        <taxon>Ochrophyta</taxon>
        <taxon>Bacillariophyta</taxon>
        <taxon>Bacillariophyceae</taxon>
        <taxon>Bacillariophycidae</taxon>
        <taxon>Bacillariales</taxon>
        <taxon>Bacillariaceae</taxon>
        <taxon>Pseudo-nitzschia</taxon>
    </lineage>
</organism>
<evidence type="ECO:0000313" key="6">
    <source>
        <dbReference type="EMBL" id="VEU36012.1"/>
    </source>
</evidence>
<evidence type="ECO:0000256" key="4">
    <source>
        <dbReference type="SAM" id="SignalP"/>
    </source>
</evidence>
<gene>
    <name evidence="6" type="ORF">PSNMU_V1.4_AUG-EV-PASAV3_0027600</name>
</gene>
<accession>A0A448Z1U0</accession>
<dbReference type="PANTHER" id="PTHR45663">
    <property type="entry name" value="GEO12009P1"/>
    <property type="match status" value="1"/>
</dbReference>
<dbReference type="InterPro" id="IPR013766">
    <property type="entry name" value="Thioredoxin_domain"/>
</dbReference>
<protein>
    <recommendedName>
        <fullName evidence="5">Thioredoxin domain-containing protein</fullName>
    </recommendedName>
</protein>
<reference evidence="6 7" key="1">
    <citation type="submission" date="2019-01" db="EMBL/GenBank/DDBJ databases">
        <authorList>
            <person name="Ferrante I. M."/>
        </authorList>
    </citation>
    <scope>NUCLEOTIDE SEQUENCE [LARGE SCALE GENOMIC DNA]</scope>
    <source>
        <strain evidence="6 7">B856</strain>
    </source>
</reference>
<dbReference type="Gene3D" id="3.40.30.10">
    <property type="entry name" value="Glutaredoxin"/>
    <property type="match status" value="1"/>
</dbReference>
<feature type="chain" id="PRO_5019499933" description="Thioredoxin domain-containing protein" evidence="4">
    <location>
        <begin position="23"/>
        <end position="269"/>
    </location>
</feature>
<dbReference type="PROSITE" id="PS51352">
    <property type="entry name" value="THIOREDOXIN_2"/>
    <property type="match status" value="1"/>
</dbReference>
<name>A0A448Z1U0_9STRA</name>
<dbReference type="PANTHER" id="PTHR45663:SF11">
    <property type="entry name" value="GEO12009P1"/>
    <property type="match status" value="1"/>
</dbReference>
<evidence type="ECO:0000256" key="2">
    <source>
        <dbReference type="ARBA" id="ARBA00022982"/>
    </source>
</evidence>
<dbReference type="PRINTS" id="PR00421">
    <property type="entry name" value="THIOREDOXIN"/>
</dbReference>
<keyword evidence="1" id="KW-0813">Transport</keyword>
<dbReference type="GO" id="GO:0015035">
    <property type="term" value="F:protein-disulfide reductase activity"/>
    <property type="evidence" value="ECO:0007669"/>
    <property type="project" value="TreeGrafter"/>
</dbReference>
<dbReference type="CDD" id="cd02947">
    <property type="entry name" value="TRX_family"/>
    <property type="match status" value="1"/>
</dbReference>
<feature type="signal peptide" evidence="4">
    <location>
        <begin position="1"/>
        <end position="22"/>
    </location>
</feature>
<dbReference type="OrthoDB" id="2121326at2759"/>
<dbReference type="SUPFAM" id="SSF52833">
    <property type="entry name" value="Thioredoxin-like"/>
    <property type="match status" value="1"/>
</dbReference>
<dbReference type="GO" id="GO:0005737">
    <property type="term" value="C:cytoplasm"/>
    <property type="evidence" value="ECO:0007669"/>
    <property type="project" value="TreeGrafter"/>
</dbReference>
<dbReference type="EMBL" id="CAACVS010000075">
    <property type="protein sequence ID" value="VEU36012.1"/>
    <property type="molecule type" value="Genomic_DNA"/>
</dbReference>
<keyword evidence="3" id="KW-1015">Disulfide bond</keyword>
<evidence type="ECO:0000256" key="3">
    <source>
        <dbReference type="ARBA" id="ARBA00023157"/>
    </source>
</evidence>
<dbReference type="AlphaFoldDB" id="A0A448Z1U0"/>
<keyword evidence="7" id="KW-1185">Reference proteome</keyword>
<evidence type="ECO:0000313" key="7">
    <source>
        <dbReference type="Proteomes" id="UP000291116"/>
    </source>
</evidence>
<dbReference type="Proteomes" id="UP000291116">
    <property type="component" value="Unassembled WGS sequence"/>
</dbReference>
<feature type="domain" description="Thioredoxin" evidence="5">
    <location>
        <begin position="145"/>
        <end position="269"/>
    </location>
</feature>
<keyword evidence="4" id="KW-0732">Signal</keyword>
<evidence type="ECO:0000256" key="1">
    <source>
        <dbReference type="ARBA" id="ARBA00022448"/>
    </source>
</evidence>
<dbReference type="Pfam" id="PF00085">
    <property type="entry name" value="Thioredoxin"/>
    <property type="match status" value="1"/>
</dbReference>
<dbReference type="InterPro" id="IPR036249">
    <property type="entry name" value="Thioredoxin-like_sf"/>
</dbReference>
<evidence type="ECO:0000259" key="5">
    <source>
        <dbReference type="PROSITE" id="PS51352"/>
    </source>
</evidence>
<keyword evidence="2" id="KW-0249">Electron transport</keyword>